<reference evidence="4 5" key="1">
    <citation type="submission" date="2019-04" db="EMBL/GenBank/DDBJ databases">
        <authorList>
            <consortium name="DOE Joint Genome Institute"/>
            <person name="Mondo S."/>
            <person name="Kjaerbolling I."/>
            <person name="Vesth T."/>
            <person name="Frisvad J.C."/>
            <person name="Nybo J.L."/>
            <person name="Theobald S."/>
            <person name="Kildgaard S."/>
            <person name="Isbrandt T."/>
            <person name="Kuo A."/>
            <person name="Sato A."/>
            <person name="Lyhne E.K."/>
            <person name="Kogle M.E."/>
            <person name="Wiebenga A."/>
            <person name="Kun R.S."/>
            <person name="Lubbers R.J."/>
            <person name="Makela M.R."/>
            <person name="Barry K."/>
            <person name="Chovatia M."/>
            <person name="Clum A."/>
            <person name="Daum C."/>
            <person name="Haridas S."/>
            <person name="He G."/>
            <person name="LaButti K."/>
            <person name="Lipzen A."/>
            <person name="Riley R."/>
            <person name="Salamov A."/>
            <person name="Simmons B.A."/>
            <person name="Magnuson J.K."/>
            <person name="Henrissat B."/>
            <person name="Mortensen U.H."/>
            <person name="Larsen T.O."/>
            <person name="Devries R.P."/>
            <person name="Grigoriev I.V."/>
            <person name="Machida M."/>
            <person name="Baker S.E."/>
            <person name="Andersen M.R."/>
            <person name="Cantor M.N."/>
            <person name="Hua S.X."/>
        </authorList>
    </citation>
    <scope>NUCLEOTIDE SEQUENCE [LARGE SCALE GENOMIC DNA]</scope>
    <source>
        <strain evidence="4 5">CBS 117616</strain>
    </source>
</reference>
<evidence type="ECO:0000256" key="1">
    <source>
        <dbReference type="ARBA" id="ARBA00006328"/>
    </source>
</evidence>
<evidence type="ECO:0000259" key="3">
    <source>
        <dbReference type="Pfam" id="PF05368"/>
    </source>
</evidence>
<keyword evidence="5" id="KW-1185">Reference proteome</keyword>
<evidence type="ECO:0000256" key="2">
    <source>
        <dbReference type="ARBA" id="ARBA00022857"/>
    </source>
</evidence>
<dbReference type="InterPro" id="IPR008030">
    <property type="entry name" value="NmrA-like"/>
</dbReference>
<name>A0ABQ6WD82_9EURO</name>
<evidence type="ECO:0000313" key="5">
    <source>
        <dbReference type="Proteomes" id="UP000325395"/>
    </source>
</evidence>
<gene>
    <name evidence="4" type="ORF">BDV36DRAFT_311255</name>
</gene>
<dbReference type="Proteomes" id="UP000325395">
    <property type="component" value="Unassembled WGS sequence"/>
</dbReference>
<comment type="similarity">
    <text evidence="1">Belongs to the NmrA-type oxidoreductase family.</text>
</comment>
<dbReference type="InterPro" id="IPR051164">
    <property type="entry name" value="NmrA-like_oxidored"/>
</dbReference>
<dbReference type="Gene3D" id="3.40.50.720">
    <property type="entry name" value="NAD(P)-binding Rossmann-like Domain"/>
    <property type="match status" value="1"/>
</dbReference>
<dbReference type="PANTHER" id="PTHR42748">
    <property type="entry name" value="NITROGEN METABOLITE REPRESSION PROTEIN NMRA FAMILY MEMBER"/>
    <property type="match status" value="1"/>
</dbReference>
<sequence length="351" mass="39293">MREVLVIGGTGAQGLPVVKALSSSNQFSVRVLTRDAKSARAQDIAKLPHVSLVEGRQDNQEDLHRAFKGVYGAWVNTDGFTLGEKNELFYGCRAYEIARYQGVQHYVYACTDFALKHANWDENFHWGHNDAKGRVAEYILAQGQDGMKSSVLTTGPYMNMLWDGMFVPTQQPDGTFVWANPAKTGKIPLIALEDIGHYSLWLFNNLPESAGMNLKVATDEVSFADIAAVFTEVTGKKGVHQYMPLEEYLPLAEPFPGALANFAAGPDAVRDDSTMSWRQNFSVWWRYWGEGRAEPRDFTLLNRIHPGRIKSLGEWMKMAHYDGLRKNVLKGPEDLRRAAVSMQNRQTSASA</sequence>
<dbReference type="InterPro" id="IPR036291">
    <property type="entry name" value="NAD(P)-bd_dom_sf"/>
</dbReference>
<dbReference type="Pfam" id="PF05368">
    <property type="entry name" value="NmrA"/>
    <property type="match status" value="1"/>
</dbReference>
<organism evidence="4 5">
    <name type="scientific">Aspergillus pseudocaelatus</name>
    <dbReference type="NCBI Taxonomy" id="1825620"/>
    <lineage>
        <taxon>Eukaryota</taxon>
        <taxon>Fungi</taxon>
        <taxon>Dikarya</taxon>
        <taxon>Ascomycota</taxon>
        <taxon>Pezizomycotina</taxon>
        <taxon>Eurotiomycetes</taxon>
        <taxon>Eurotiomycetidae</taxon>
        <taxon>Eurotiales</taxon>
        <taxon>Aspergillaceae</taxon>
        <taxon>Aspergillus</taxon>
        <taxon>Aspergillus subgen. Circumdati</taxon>
    </lineage>
</organism>
<accession>A0ABQ6WD82</accession>
<protein>
    <recommendedName>
        <fullName evidence="3">NmrA-like domain-containing protein</fullName>
    </recommendedName>
</protein>
<dbReference type="SUPFAM" id="SSF51735">
    <property type="entry name" value="NAD(P)-binding Rossmann-fold domains"/>
    <property type="match status" value="1"/>
</dbReference>
<proteinExistence type="inferred from homology"/>
<keyword evidence="2" id="KW-0521">NADP</keyword>
<dbReference type="EMBL" id="ML735773">
    <property type="protein sequence ID" value="KAE8415090.1"/>
    <property type="molecule type" value="Genomic_DNA"/>
</dbReference>
<dbReference type="Gene3D" id="3.90.25.10">
    <property type="entry name" value="UDP-galactose 4-epimerase, domain 1"/>
    <property type="match status" value="1"/>
</dbReference>
<evidence type="ECO:0000313" key="4">
    <source>
        <dbReference type="EMBL" id="KAE8415090.1"/>
    </source>
</evidence>
<dbReference type="PANTHER" id="PTHR42748:SF14">
    <property type="entry name" value="SNOAL-LIKE DOMAIN-CONTAINING PROTEIN"/>
    <property type="match status" value="1"/>
</dbReference>
<feature type="domain" description="NmrA-like" evidence="3">
    <location>
        <begin position="3"/>
        <end position="249"/>
    </location>
</feature>